<sequence length="674" mass="70689">MSLTKIAVFTATMQNTGAEPWVTDGTPLGTRLVVDIRPGEEGSAPQDAIVAGGKVFFTADDGLHGRELWVTDGTSSGTRMFDAAAGAASGAPDDLTVVGDRLFFTADDGIHGRELWVSDGSAAGTRMVADLMPGTQGSSPSALTAAHGRIYLHADGDTDTQDGIWSSDGTAAGTVLFHEMTPLPSWSYGITLVSMNDGGLAFHEGPASWPSKLTFVNANGTATAFANLIPDSGVVRYSPSPDGLVVSVTNVIDWTGSMEWPTAVRHSTFWVTDGTSEGTRYLGDLTMQGWDLERIAGVRNGHVVFTTDMDTYRVEQGSASLIGVLEEATGKVSFLPSQELASPIGWLDKGPPGDEGDRLLFLDESYWSGSQRLLASDGTPGGTAELHQNDWMYQDIEIAGDRAFFLTDQSGADPAALWVSDGTPEGTHKVQDTSGGAFGDKLLGDLDGHMLGFDRDYVAKTDRFFLSDGTTDGTIVLAELPPGIGNDYWDHTAKLLGVIAAPDGIHRGSEGNDTLLGGDGADRIHGLGGDDRILAGAGDDRLNGGAGADFIDGAEGADRLYGMSGRDVLVPGAGRDIVDGGVGDDVLLAERDGESDQFFFAPGSGTDVLTAFDPLLDVIILKGFARDIGTAAWRAEHVIELGGSVHVDLGDGDSILVLDAMAQDLRFAVIDPSL</sequence>
<dbReference type="Proteomes" id="UP001277471">
    <property type="component" value="Unassembled WGS sequence"/>
</dbReference>
<evidence type="ECO:0000313" key="5">
    <source>
        <dbReference type="Proteomes" id="UP000298774"/>
    </source>
</evidence>
<dbReference type="RefSeq" id="WP_079285163.1">
    <property type="nucleotide sequence ID" value="NZ_CP032342.1"/>
</dbReference>
<keyword evidence="4" id="KW-0614">Plasmid</keyword>
<dbReference type="PROSITE" id="PS00330">
    <property type="entry name" value="HEMOLYSIN_CALCIUM"/>
    <property type="match status" value="1"/>
</dbReference>
<dbReference type="NCBIfam" id="TIGR04534">
    <property type="entry name" value="ELWxxDGT_rpt"/>
    <property type="match status" value="1"/>
</dbReference>
<evidence type="ECO:0000313" key="6">
    <source>
        <dbReference type="Proteomes" id="UP001277471"/>
    </source>
</evidence>
<protein>
    <recommendedName>
        <fullName evidence="7">ELWxxDGT repeat protein</fullName>
    </recommendedName>
</protein>
<organism evidence="4 5">
    <name type="scientific">Azospirillum brasilense</name>
    <dbReference type="NCBI Taxonomy" id="192"/>
    <lineage>
        <taxon>Bacteria</taxon>
        <taxon>Pseudomonadati</taxon>
        <taxon>Pseudomonadota</taxon>
        <taxon>Alphaproteobacteria</taxon>
        <taxon>Rhodospirillales</taxon>
        <taxon>Azospirillaceae</taxon>
        <taxon>Azospirillum</taxon>
    </lineage>
</organism>
<reference evidence="3 6" key="2">
    <citation type="submission" date="2023-11" db="EMBL/GenBank/DDBJ databases">
        <title>MicrobeMod: A computational toolkit for identifying prokaryotic methylation and restriction-modification with nanopore sequencing.</title>
        <authorList>
            <person name="Crits-Christoph A."/>
            <person name="Kang S.C."/>
            <person name="Lee H."/>
            <person name="Ostrov N."/>
        </authorList>
    </citation>
    <scope>NUCLEOTIDE SEQUENCE [LARGE SCALE GENOMIC DNA]</scope>
    <source>
        <strain evidence="3 6">ATCC 29145</strain>
    </source>
</reference>
<dbReference type="GO" id="GO:0005509">
    <property type="term" value="F:calcium ion binding"/>
    <property type="evidence" value="ECO:0007669"/>
    <property type="project" value="InterPro"/>
</dbReference>
<accession>A0A4D8QW24</accession>
<dbReference type="GO" id="GO:0005576">
    <property type="term" value="C:extracellular region"/>
    <property type="evidence" value="ECO:0007669"/>
    <property type="project" value="UniProtKB-SubCell"/>
</dbReference>
<dbReference type="GeneID" id="56447755"/>
<evidence type="ECO:0000313" key="4">
    <source>
        <dbReference type="EMBL" id="QCO12746.1"/>
    </source>
</evidence>
<evidence type="ECO:0000313" key="3">
    <source>
        <dbReference type="EMBL" id="MDX5949844.1"/>
    </source>
</evidence>
<dbReference type="InterPro" id="IPR018511">
    <property type="entry name" value="Hemolysin-typ_Ca-bd_CS"/>
</dbReference>
<evidence type="ECO:0008006" key="7">
    <source>
        <dbReference type="Google" id="ProtNLM"/>
    </source>
</evidence>
<dbReference type="EMBL" id="JAWXYC010000001">
    <property type="protein sequence ID" value="MDX5949844.1"/>
    <property type="molecule type" value="Genomic_DNA"/>
</dbReference>
<keyword evidence="6" id="KW-1185">Reference proteome</keyword>
<dbReference type="Gene3D" id="2.150.10.10">
    <property type="entry name" value="Serralysin-like metalloprotease, C-terminal"/>
    <property type="match status" value="2"/>
</dbReference>
<dbReference type="InterPro" id="IPR001343">
    <property type="entry name" value="Hemolysn_Ca-bd"/>
</dbReference>
<evidence type="ECO:0000256" key="1">
    <source>
        <dbReference type="ARBA" id="ARBA00004613"/>
    </source>
</evidence>
<dbReference type="AlphaFoldDB" id="A0A4D8QW24"/>
<dbReference type="EMBL" id="CP032342">
    <property type="protein sequence ID" value="QCO12746.1"/>
    <property type="molecule type" value="Genomic_DNA"/>
</dbReference>
<geneLocation type="plasmid" evidence="4 5">
    <name>p3</name>
</geneLocation>
<evidence type="ECO:0000256" key="2">
    <source>
        <dbReference type="ARBA" id="ARBA00022525"/>
    </source>
</evidence>
<dbReference type="PRINTS" id="PR00313">
    <property type="entry name" value="CABNDNGRPT"/>
</dbReference>
<dbReference type="InterPro" id="IPR030916">
    <property type="entry name" value="ELWxxDGT_rpt"/>
</dbReference>
<comment type="subcellular location">
    <subcellularLocation>
        <location evidence="1">Secreted</location>
    </subcellularLocation>
</comment>
<dbReference type="InterPro" id="IPR050557">
    <property type="entry name" value="RTX_toxin/Mannuronan_C5-epim"/>
</dbReference>
<keyword evidence="2" id="KW-0964">Secreted</keyword>
<dbReference type="InterPro" id="IPR011049">
    <property type="entry name" value="Serralysin-like_metalloprot_C"/>
</dbReference>
<name>A0A4D8QW24_AZOBR</name>
<dbReference type="Proteomes" id="UP000298774">
    <property type="component" value="Plasmid p3"/>
</dbReference>
<dbReference type="PANTHER" id="PTHR38340">
    <property type="entry name" value="S-LAYER PROTEIN"/>
    <property type="match status" value="1"/>
</dbReference>
<proteinExistence type="predicted"/>
<dbReference type="SUPFAM" id="SSF51120">
    <property type="entry name" value="beta-Roll"/>
    <property type="match status" value="1"/>
</dbReference>
<reference evidence="4 5" key="1">
    <citation type="submission" date="2018-09" db="EMBL/GenBank/DDBJ databases">
        <title>Whole genome based analysis of evolution and adaptive divergence in Indian and Brazilian strains of Azospirillum brasilense.</title>
        <authorList>
            <person name="Singh C."/>
            <person name="Tripathi A.K."/>
        </authorList>
    </citation>
    <scope>NUCLEOTIDE SEQUENCE [LARGE SCALE GENOMIC DNA]</scope>
    <source>
        <strain evidence="4 5">MTCC4038</strain>
        <plasmid evidence="4 5">p3</plasmid>
    </source>
</reference>
<dbReference type="PANTHER" id="PTHR38340:SF1">
    <property type="entry name" value="S-LAYER PROTEIN"/>
    <property type="match status" value="1"/>
</dbReference>
<dbReference type="Pfam" id="PF00353">
    <property type="entry name" value="HemolysinCabind"/>
    <property type="match status" value="1"/>
</dbReference>
<gene>
    <name evidence="4" type="ORF">D3868_27390</name>
    <name evidence="3" type="ORF">SIM66_01285</name>
</gene>